<evidence type="ECO:0000313" key="2">
    <source>
        <dbReference type="EMBL" id="CAD1843173.1"/>
    </source>
</evidence>
<dbReference type="InterPro" id="IPR010028">
    <property type="entry name" value="Acid_phosphatase_pln"/>
</dbReference>
<dbReference type="PANTHER" id="PTHR31284">
    <property type="entry name" value="ACID PHOSPHATASE-LIKE PROTEIN"/>
    <property type="match status" value="1"/>
</dbReference>
<dbReference type="InterPro" id="IPR023214">
    <property type="entry name" value="HAD_sf"/>
</dbReference>
<dbReference type="PANTHER" id="PTHR31284:SF19">
    <property type="entry name" value="VEGETATIVE STORAGE PROTEIN 1-RELATED"/>
    <property type="match status" value="1"/>
</dbReference>
<dbReference type="Gene3D" id="3.40.50.1000">
    <property type="entry name" value="HAD superfamily/HAD-like"/>
    <property type="match status" value="2"/>
</dbReference>
<reference evidence="2" key="1">
    <citation type="submission" date="2020-07" db="EMBL/GenBank/DDBJ databases">
        <authorList>
            <person name="Lin J."/>
        </authorList>
    </citation>
    <scope>NUCLEOTIDE SEQUENCE</scope>
</reference>
<evidence type="ECO:0008006" key="3">
    <source>
        <dbReference type="Google" id="ProtNLM"/>
    </source>
</evidence>
<keyword evidence="1" id="KW-0732">Signal</keyword>
<dbReference type="InterPro" id="IPR005519">
    <property type="entry name" value="Acid_phosphat_B-like"/>
</dbReference>
<dbReference type="Pfam" id="PF03767">
    <property type="entry name" value="Acid_phosphat_B"/>
    <property type="match status" value="1"/>
</dbReference>
<proteinExistence type="predicted"/>
<accession>A0A6V7QJ88</accession>
<dbReference type="GO" id="GO:0003993">
    <property type="term" value="F:acid phosphatase activity"/>
    <property type="evidence" value="ECO:0007669"/>
    <property type="project" value="InterPro"/>
</dbReference>
<organism evidence="2">
    <name type="scientific">Ananas comosus var. bracteatus</name>
    <name type="common">red pineapple</name>
    <dbReference type="NCBI Taxonomy" id="296719"/>
    <lineage>
        <taxon>Eukaryota</taxon>
        <taxon>Viridiplantae</taxon>
        <taxon>Streptophyta</taxon>
        <taxon>Embryophyta</taxon>
        <taxon>Tracheophyta</taxon>
        <taxon>Spermatophyta</taxon>
        <taxon>Magnoliopsida</taxon>
        <taxon>Liliopsida</taxon>
        <taxon>Poales</taxon>
        <taxon>Bromeliaceae</taxon>
        <taxon>Bromelioideae</taxon>
        <taxon>Ananas</taxon>
    </lineage>
</organism>
<gene>
    <name evidence="2" type="ORF">CB5_LOCUS26384</name>
</gene>
<name>A0A6V7QJ88_ANACO</name>
<dbReference type="AlphaFoldDB" id="A0A6V7QJ88"/>
<protein>
    <recommendedName>
        <fullName evidence="3">Acid phosphatase 1-like</fullName>
    </recommendedName>
</protein>
<dbReference type="EMBL" id="LR862136">
    <property type="protein sequence ID" value="CAD1843173.1"/>
    <property type="molecule type" value="Genomic_DNA"/>
</dbReference>
<evidence type="ECO:0000256" key="1">
    <source>
        <dbReference type="ARBA" id="ARBA00022729"/>
    </source>
</evidence>
<dbReference type="SUPFAM" id="SSF56784">
    <property type="entry name" value="HAD-like"/>
    <property type="match status" value="1"/>
</dbReference>
<sequence>MSTLGGRGRGTRESCVDEHVTGYYARRGGHYADANEALGFARTVRMGDDGMDAWIFDVDETLISNIGRLGIYLQDLNAGYHYWTKANLQSRSVVVGGGGVGVGAGGGGGGAPAAAGGGVGAQLVREKGEGVITCGSWRVGVEANNVRGWRTIPAACEGYVGHYMLGDRYRQDSIVVAIEAAAHAAALRLAGNGSDVWVFDVDETALSNLPYYARHGFGVEPFNPTLSNAWVNEGAAPALPESLNLYKKLLSLGIKIVFLTGRTENQRDVTARNLKRAGYHTWEKLVLKGDGDKRSAVSYKSGERQKLENEGYNIVGNIGDQWSDILGQPEGNRTFKLPDPMYYIG</sequence>
<dbReference type="CDD" id="cd07535">
    <property type="entry name" value="HAD_VSP"/>
    <property type="match status" value="1"/>
</dbReference>
<dbReference type="NCBIfam" id="TIGR01675">
    <property type="entry name" value="plant-AP"/>
    <property type="match status" value="1"/>
</dbReference>
<dbReference type="InterPro" id="IPR036412">
    <property type="entry name" value="HAD-like_sf"/>
</dbReference>